<sequence>MNPFAHATELSSAATGGTILSYSDSWFTDINHLLYVEPAPSLKGQFGPNGALFSGWESRRHNPTYDWCIIKLGTSGSLIGFDVDTSHFNGNEAPAVSIDAFLGPPDISPTEDDPRWTQLLARVPCGPNAHHYFEIAPSTPVNYVKLNMYPDGGIARFRAYGSVVPVHPVDPLETFDLAHVFAGGAVLGTSDQHFGVGSNLILPGRGKDMGDGWETKRSREPGHCDWALIQLGKQGYLQYIEIDTAHFKGNFPESCEVLAATDISADKWTEILPRTKLGPHRQHYFLLQNVRDAAYTHVKIIIHPDGGIKRIRIFGTLEQSDNFVLPADVPNIAPVIDTAQTPIVGMHLPILPLTPEAFAPFGQVIAAYRDHGAAPKGTKITPANFGSASKFHKLSLLDSDYPAESGATTGLSVYHCKPTDLFQLTHMERHAHTNQAFIPMSGQGRGYLVVVAQTGSDGKPDVKTLRAFKASPSQGIVYKKALWHQPMTVLDEMDFTCVETQVGDGSIADCEILALESPVELKL</sequence>
<dbReference type="InterPro" id="IPR005164">
    <property type="entry name" value="Allantoicase"/>
</dbReference>
<dbReference type="Gene3D" id="2.60.120.480">
    <property type="entry name" value="Ureidoglycolate hydrolase"/>
    <property type="match status" value="1"/>
</dbReference>
<dbReference type="EMBL" id="KN880431">
    <property type="protein sequence ID" value="KIY74403.1"/>
    <property type="molecule type" value="Genomic_DNA"/>
</dbReference>
<reference evidence="8 9" key="1">
    <citation type="journal article" date="2015" name="Fungal Genet. Biol.">
        <title>Evolution of novel wood decay mechanisms in Agaricales revealed by the genome sequences of Fistulina hepatica and Cylindrobasidium torrendii.</title>
        <authorList>
            <person name="Floudas D."/>
            <person name="Held B.W."/>
            <person name="Riley R."/>
            <person name="Nagy L.G."/>
            <person name="Koehler G."/>
            <person name="Ransdell A.S."/>
            <person name="Younus H."/>
            <person name="Chow J."/>
            <person name="Chiniquy J."/>
            <person name="Lipzen A."/>
            <person name="Tritt A."/>
            <person name="Sun H."/>
            <person name="Haridas S."/>
            <person name="LaButti K."/>
            <person name="Ohm R.A."/>
            <person name="Kues U."/>
            <person name="Blanchette R.A."/>
            <person name="Grigoriev I.V."/>
            <person name="Minto R.E."/>
            <person name="Hibbett D.S."/>
        </authorList>
    </citation>
    <scope>NUCLEOTIDE SEQUENCE [LARGE SCALE GENOMIC DNA]</scope>
    <source>
        <strain evidence="8 9">FP15055 ss-10</strain>
    </source>
</reference>
<evidence type="ECO:0000256" key="3">
    <source>
        <dbReference type="ARBA" id="ARBA00022631"/>
    </source>
</evidence>
<feature type="domain" description="Allantoicase" evidence="7">
    <location>
        <begin position="183"/>
        <end position="316"/>
    </location>
</feature>
<evidence type="ECO:0000256" key="6">
    <source>
        <dbReference type="ARBA" id="ARBA00047684"/>
    </source>
</evidence>
<keyword evidence="9" id="KW-1185">Reference proteome</keyword>
<dbReference type="InterPro" id="IPR007247">
    <property type="entry name" value="Ureidogly_lyase"/>
</dbReference>
<evidence type="ECO:0000313" key="9">
    <source>
        <dbReference type="Proteomes" id="UP000054007"/>
    </source>
</evidence>
<keyword evidence="5" id="KW-0456">Lyase</keyword>
<dbReference type="SUPFAM" id="SSF51182">
    <property type="entry name" value="RmlC-like cupins"/>
    <property type="match status" value="1"/>
</dbReference>
<dbReference type="InterPro" id="IPR008979">
    <property type="entry name" value="Galactose-bd-like_sf"/>
</dbReference>
<protein>
    <submittedName>
        <fullName evidence="8">Allantoicase</fullName>
    </submittedName>
</protein>
<evidence type="ECO:0000313" key="8">
    <source>
        <dbReference type="EMBL" id="KIY74403.1"/>
    </source>
</evidence>
<dbReference type="Gene3D" id="2.60.120.260">
    <property type="entry name" value="Galactose-binding domain-like"/>
    <property type="match status" value="2"/>
</dbReference>
<proteinExistence type="inferred from homology"/>
<dbReference type="Proteomes" id="UP000054007">
    <property type="component" value="Unassembled WGS sequence"/>
</dbReference>
<organism evidence="8 9">
    <name type="scientific">Cylindrobasidium torrendii FP15055 ss-10</name>
    <dbReference type="NCBI Taxonomy" id="1314674"/>
    <lineage>
        <taxon>Eukaryota</taxon>
        <taxon>Fungi</taxon>
        <taxon>Dikarya</taxon>
        <taxon>Basidiomycota</taxon>
        <taxon>Agaricomycotina</taxon>
        <taxon>Agaricomycetes</taxon>
        <taxon>Agaricomycetidae</taxon>
        <taxon>Agaricales</taxon>
        <taxon>Marasmiineae</taxon>
        <taxon>Physalacriaceae</taxon>
        <taxon>Cylindrobasidium</taxon>
    </lineage>
</organism>
<evidence type="ECO:0000259" key="7">
    <source>
        <dbReference type="Pfam" id="PF03561"/>
    </source>
</evidence>
<gene>
    <name evidence="8" type="ORF">CYLTODRAFT_364150</name>
</gene>
<dbReference type="PANTHER" id="PTHR12045">
    <property type="entry name" value="ALLANTOICASE"/>
    <property type="match status" value="1"/>
</dbReference>
<dbReference type="FunFam" id="2.60.120.260:FF:000059">
    <property type="entry name" value="Probable allantoicase"/>
    <property type="match status" value="1"/>
</dbReference>
<evidence type="ECO:0000256" key="4">
    <source>
        <dbReference type="ARBA" id="ARBA00022801"/>
    </source>
</evidence>
<dbReference type="Pfam" id="PF04115">
    <property type="entry name" value="Ureidogly_lyase"/>
    <property type="match status" value="1"/>
</dbReference>
<evidence type="ECO:0000256" key="5">
    <source>
        <dbReference type="ARBA" id="ARBA00023239"/>
    </source>
</evidence>
<evidence type="ECO:0000256" key="1">
    <source>
        <dbReference type="ARBA" id="ARBA00009242"/>
    </source>
</evidence>
<feature type="domain" description="Allantoicase" evidence="7">
    <location>
        <begin position="16"/>
        <end position="163"/>
    </location>
</feature>
<dbReference type="InterPro" id="IPR015908">
    <property type="entry name" value="Allantoicase_dom"/>
</dbReference>
<comment type="similarity">
    <text evidence="1">Belongs to the allantoicase family.</text>
</comment>
<dbReference type="NCBIfam" id="TIGR02961">
    <property type="entry name" value="allantoicase"/>
    <property type="match status" value="1"/>
</dbReference>
<evidence type="ECO:0000256" key="2">
    <source>
        <dbReference type="ARBA" id="ARBA00011738"/>
    </source>
</evidence>
<dbReference type="InterPro" id="IPR047233">
    <property type="entry name" value="UAH_cupin"/>
</dbReference>
<dbReference type="GO" id="GO:0000256">
    <property type="term" value="P:allantoin catabolic process"/>
    <property type="evidence" value="ECO:0007669"/>
    <property type="project" value="InterPro"/>
</dbReference>
<dbReference type="HAMAP" id="MF_00813">
    <property type="entry name" value="Allantoicase"/>
    <property type="match status" value="1"/>
</dbReference>
<dbReference type="SUPFAM" id="SSF49785">
    <property type="entry name" value="Galactose-binding domain-like"/>
    <property type="match status" value="2"/>
</dbReference>
<dbReference type="CDD" id="cd20298">
    <property type="entry name" value="cupin_UAH"/>
    <property type="match status" value="1"/>
</dbReference>
<keyword evidence="4" id="KW-0378">Hydrolase</keyword>
<dbReference type="AlphaFoldDB" id="A0A0D7BV71"/>
<accession>A0A0D7BV71</accession>
<dbReference type="GO" id="GO:0006144">
    <property type="term" value="P:purine nucleobase metabolic process"/>
    <property type="evidence" value="ECO:0007669"/>
    <property type="project" value="UniProtKB-KW"/>
</dbReference>
<dbReference type="InterPro" id="IPR011051">
    <property type="entry name" value="RmlC_Cupin_sf"/>
</dbReference>
<comment type="catalytic activity">
    <reaction evidence="6">
        <text>(S)-ureidoglycolate = urea + glyoxylate</text>
        <dbReference type="Rhea" id="RHEA:11304"/>
        <dbReference type="ChEBI" id="CHEBI:16199"/>
        <dbReference type="ChEBI" id="CHEBI:36655"/>
        <dbReference type="ChEBI" id="CHEBI:57296"/>
        <dbReference type="EC" id="4.3.2.3"/>
    </reaction>
</comment>
<dbReference type="STRING" id="1314674.A0A0D7BV71"/>
<dbReference type="Pfam" id="PF03561">
    <property type="entry name" value="Allantoicase"/>
    <property type="match status" value="2"/>
</dbReference>
<dbReference type="OrthoDB" id="10266039at2759"/>
<dbReference type="GO" id="GO:0050385">
    <property type="term" value="F:ureidoglycolate lyase activity"/>
    <property type="evidence" value="ECO:0007669"/>
    <property type="project" value="UniProtKB-EC"/>
</dbReference>
<dbReference type="PANTHER" id="PTHR12045:SF3">
    <property type="entry name" value="INACTIVE ALLANTOICASE-RELATED"/>
    <property type="match status" value="1"/>
</dbReference>
<comment type="subunit">
    <text evidence="2">Homodimer.</text>
</comment>
<dbReference type="InterPro" id="IPR024060">
    <property type="entry name" value="Ureidoglycolate_lyase_dom_sf"/>
</dbReference>
<name>A0A0D7BV71_9AGAR</name>
<dbReference type="GO" id="GO:0004848">
    <property type="term" value="F:ureidoglycolate hydrolase activity"/>
    <property type="evidence" value="ECO:0007669"/>
    <property type="project" value="InterPro"/>
</dbReference>
<dbReference type="GO" id="GO:0004037">
    <property type="term" value="F:allantoicase activity"/>
    <property type="evidence" value="ECO:0007669"/>
    <property type="project" value="InterPro"/>
</dbReference>
<keyword evidence="3" id="KW-0659">Purine metabolism</keyword>